<keyword evidence="2" id="KW-1185">Reference proteome</keyword>
<dbReference type="VEuPathDB" id="FungiDB:BO80DRAFT_392174"/>
<dbReference type="RefSeq" id="XP_025570568.1">
    <property type="nucleotide sequence ID" value="XM_025717210.1"/>
</dbReference>
<dbReference type="Pfam" id="PF08892">
    <property type="entry name" value="YqcI_YcgG"/>
    <property type="match status" value="1"/>
</dbReference>
<dbReference type="PANTHER" id="PTHR40045:SF1">
    <property type="entry name" value="YQCI_YCGG FAMILY PROTEIN"/>
    <property type="match status" value="1"/>
</dbReference>
<dbReference type="EMBL" id="KZ824478">
    <property type="protein sequence ID" value="RAK96240.1"/>
    <property type="molecule type" value="Genomic_DNA"/>
</dbReference>
<proteinExistence type="predicted"/>
<name>A0A395GL54_9EURO</name>
<dbReference type="Proteomes" id="UP000249402">
    <property type="component" value="Unassembled WGS sequence"/>
</dbReference>
<dbReference type="PANTHER" id="PTHR40045">
    <property type="entry name" value="YCGG FAMILY PROTEIN"/>
    <property type="match status" value="1"/>
</dbReference>
<protein>
    <recommendedName>
        <fullName evidence="3">YqcI/YcgG family protein</fullName>
    </recommendedName>
</protein>
<gene>
    <name evidence="1" type="ORF">BO80DRAFT_392174</name>
</gene>
<organism evidence="1 2">
    <name type="scientific">Aspergillus ibericus CBS 121593</name>
    <dbReference type="NCBI Taxonomy" id="1448316"/>
    <lineage>
        <taxon>Eukaryota</taxon>
        <taxon>Fungi</taxon>
        <taxon>Dikarya</taxon>
        <taxon>Ascomycota</taxon>
        <taxon>Pezizomycotina</taxon>
        <taxon>Eurotiomycetes</taxon>
        <taxon>Eurotiomycetidae</taxon>
        <taxon>Eurotiales</taxon>
        <taxon>Aspergillaceae</taxon>
        <taxon>Aspergillus</taxon>
        <taxon>Aspergillus subgen. Circumdati</taxon>
    </lineage>
</organism>
<evidence type="ECO:0000313" key="1">
    <source>
        <dbReference type="EMBL" id="RAK96240.1"/>
    </source>
</evidence>
<sequence length="319" mass="36497">MESFGAMMVTHSFTFFLGLSISKGQKIPDLVTFILSCLSLLYSHLARYVSPESHRAAKAAQILDQVTVKLLDRYEVEETYPVGTWQRQAYDDFTGALIAKDKIFPCIYGTKGYKANELDFLFLDSENLDDLDIAKVAAKSIVEYHKVLQSRGRNISLVLMCPPPSPTATRTVEEYHQLFWSFLKRLRQLDPKPWPTKVPHDTSDRQWCMNFDGLEAFFAVLTPAHKQRRSRSAPNFAMVYQPRLVFDVIFKDARYRESATKTVRGLVDKYDQIPHSPDISDYAVEGTTESRQYFLLDRNEPAVCPYESLDAAAKKEPVI</sequence>
<reference evidence="1 2" key="1">
    <citation type="submission" date="2018-02" db="EMBL/GenBank/DDBJ databases">
        <title>The genomes of Aspergillus section Nigri reveals drivers in fungal speciation.</title>
        <authorList>
            <consortium name="DOE Joint Genome Institute"/>
            <person name="Vesth T.C."/>
            <person name="Nybo J."/>
            <person name="Theobald S."/>
            <person name="Brandl J."/>
            <person name="Frisvad J.C."/>
            <person name="Nielsen K.F."/>
            <person name="Lyhne E.K."/>
            <person name="Kogle M.E."/>
            <person name="Kuo A."/>
            <person name="Riley R."/>
            <person name="Clum A."/>
            <person name="Nolan M."/>
            <person name="Lipzen A."/>
            <person name="Salamov A."/>
            <person name="Henrissat B."/>
            <person name="Wiebenga A."/>
            <person name="De vries R.P."/>
            <person name="Grigoriev I.V."/>
            <person name="Mortensen U.H."/>
            <person name="Andersen M.R."/>
            <person name="Baker S.E."/>
        </authorList>
    </citation>
    <scope>NUCLEOTIDE SEQUENCE [LARGE SCALE GENOMIC DNA]</scope>
    <source>
        <strain evidence="1 2">CBS 121593</strain>
    </source>
</reference>
<dbReference type="InterPro" id="IPR014988">
    <property type="entry name" value="Uncharacterised_YqcI/YcgG"/>
</dbReference>
<evidence type="ECO:0008006" key="3">
    <source>
        <dbReference type="Google" id="ProtNLM"/>
    </source>
</evidence>
<evidence type="ECO:0000313" key="2">
    <source>
        <dbReference type="Proteomes" id="UP000249402"/>
    </source>
</evidence>
<dbReference type="AlphaFoldDB" id="A0A395GL54"/>
<dbReference type="GeneID" id="37222075"/>
<accession>A0A395GL54</accession>
<dbReference type="OrthoDB" id="3630793at2759"/>